<dbReference type="Proteomes" id="UP000812440">
    <property type="component" value="Chromosome 2"/>
</dbReference>
<dbReference type="EMBL" id="JAACNH010000002">
    <property type="protein sequence ID" value="KAG8450062.1"/>
    <property type="molecule type" value="Genomic_DNA"/>
</dbReference>
<dbReference type="GO" id="GO:0005829">
    <property type="term" value="C:cytosol"/>
    <property type="evidence" value="ECO:0007669"/>
    <property type="project" value="TreeGrafter"/>
</dbReference>
<reference evidence="7" key="1">
    <citation type="thesis" date="2020" institute="ProQuest LLC" country="789 East Eisenhower Parkway, Ann Arbor, MI, USA">
        <title>Comparative Genomics and Chromosome Evolution.</title>
        <authorList>
            <person name="Mudd A.B."/>
        </authorList>
    </citation>
    <scope>NUCLEOTIDE SEQUENCE</scope>
    <source>
        <strain evidence="7">Female2</strain>
        <tissue evidence="7">Blood</tissue>
    </source>
</reference>
<evidence type="ECO:0000256" key="5">
    <source>
        <dbReference type="ARBA" id="ARBA00022704"/>
    </source>
</evidence>
<keyword evidence="5" id="KW-0789">Thiol protease inhibitor</keyword>
<keyword evidence="3" id="KW-0963">Cytoplasm</keyword>
<dbReference type="FunFam" id="3.10.450.10:FF:000001">
    <property type="entry name" value="Cystatin-A"/>
    <property type="match status" value="1"/>
</dbReference>
<dbReference type="Pfam" id="PF00031">
    <property type="entry name" value="Cystatin"/>
    <property type="match status" value="1"/>
</dbReference>
<dbReference type="PRINTS" id="PR00295">
    <property type="entry name" value="STEFINA"/>
</dbReference>
<sequence>MPLCGGLGAKKPVDDSVRDICGKMKAEFFQRSGMNTDTFEPVEYKTQLVAGVNYFIKVHVGDEEYAHLRVYKTLPHAGETLSLTAFQINKKRDDDIVHFEP</sequence>
<evidence type="ECO:0000256" key="3">
    <source>
        <dbReference type="ARBA" id="ARBA00022490"/>
    </source>
</evidence>
<evidence type="ECO:0000313" key="8">
    <source>
        <dbReference type="Proteomes" id="UP000812440"/>
    </source>
</evidence>
<dbReference type="InterPro" id="IPR000010">
    <property type="entry name" value="Cystatin_dom"/>
</dbReference>
<evidence type="ECO:0000313" key="7">
    <source>
        <dbReference type="EMBL" id="KAG8450062.1"/>
    </source>
</evidence>
<dbReference type="SUPFAM" id="SSF54403">
    <property type="entry name" value="Cystatin/monellin"/>
    <property type="match status" value="1"/>
</dbReference>
<dbReference type="InterPro" id="IPR046350">
    <property type="entry name" value="Cystatin_sf"/>
</dbReference>
<evidence type="ECO:0000259" key="6">
    <source>
        <dbReference type="Pfam" id="PF00031"/>
    </source>
</evidence>
<proteinExistence type="inferred from homology"/>
<dbReference type="OrthoDB" id="2429551at2759"/>
<keyword evidence="4" id="KW-0646">Protease inhibitor</keyword>
<gene>
    <name evidence="7" type="ORF">GDO86_002616</name>
</gene>
<feature type="domain" description="Cystatin" evidence="6">
    <location>
        <begin position="15"/>
        <end position="92"/>
    </location>
</feature>
<comment type="similarity">
    <text evidence="2">Belongs to the cystatin family.</text>
</comment>
<keyword evidence="8" id="KW-1185">Reference proteome</keyword>
<comment type="subcellular location">
    <subcellularLocation>
        <location evidence="1">Cytoplasm</location>
    </subcellularLocation>
</comment>
<dbReference type="PROSITE" id="PS00287">
    <property type="entry name" value="CYSTATIN"/>
    <property type="match status" value="1"/>
</dbReference>
<dbReference type="InterPro" id="IPR018073">
    <property type="entry name" value="Prot_inh_cystat_CS"/>
</dbReference>
<accession>A0A8T2K0D1</accession>
<dbReference type="GO" id="GO:0004869">
    <property type="term" value="F:cysteine-type endopeptidase inhibitor activity"/>
    <property type="evidence" value="ECO:0007669"/>
    <property type="project" value="UniProtKB-KW"/>
</dbReference>
<dbReference type="PANTHER" id="PTHR11414:SF21">
    <property type="entry name" value="CYSTATIN 14A, TANDEM DUPLICATE 1-RELATED"/>
    <property type="match status" value="1"/>
</dbReference>
<name>A0A8T2K0D1_9PIPI</name>
<evidence type="ECO:0000256" key="2">
    <source>
        <dbReference type="ARBA" id="ARBA00009403"/>
    </source>
</evidence>
<protein>
    <recommendedName>
        <fullName evidence="6">Cystatin domain-containing protein</fullName>
    </recommendedName>
</protein>
<dbReference type="InterPro" id="IPR001713">
    <property type="entry name" value="Prot_inh_stefin"/>
</dbReference>
<evidence type="ECO:0000256" key="1">
    <source>
        <dbReference type="ARBA" id="ARBA00004496"/>
    </source>
</evidence>
<evidence type="ECO:0000256" key="4">
    <source>
        <dbReference type="ARBA" id="ARBA00022690"/>
    </source>
</evidence>
<dbReference type="AlphaFoldDB" id="A0A8T2K0D1"/>
<dbReference type="PANTHER" id="PTHR11414">
    <property type="entry name" value="CYSTATIN FAMILY MEMBER"/>
    <property type="match status" value="1"/>
</dbReference>
<dbReference type="Gene3D" id="3.10.450.10">
    <property type="match status" value="1"/>
</dbReference>
<comment type="caution">
    <text evidence="7">The sequence shown here is derived from an EMBL/GenBank/DDBJ whole genome shotgun (WGS) entry which is preliminary data.</text>
</comment>
<organism evidence="7 8">
    <name type="scientific">Hymenochirus boettgeri</name>
    <name type="common">Congo dwarf clawed frog</name>
    <dbReference type="NCBI Taxonomy" id="247094"/>
    <lineage>
        <taxon>Eukaryota</taxon>
        <taxon>Metazoa</taxon>
        <taxon>Chordata</taxon>
        <taxon>Craniata</taxon>
        <taxon>Vertebrata</taxon>
        <taxon>Euteleostomi</taxon>
        <taxon>Amphibia</taxon>
        <taxon>Batrachia</taxon>
        <taxon>Anura</taxon>
        <taxon>Pipoidea</taxon>
        <taxon>Pipidae</taxon>
        <taxon>Pipinae</taxon>
        <taxon>Hymenochirus</taxon>
    </lineage>
</organism>